<sequence>MLESKLTKLNRWFLVVRTVALPEKRPVGTSGARVDLLANLSAIHLKPNVPFYKYDVRMYVVFSGNDQKEHLKELTKQTKDDFPEQQRKTACVAVYKHILKSNADVFPNGAALFYDRAAILFSAQMQLKLEGEEKQLNAPASLASDMGTEASCIRVVIKKVTDNYQVNSNEIRKAVSVRDVDKDKAILEVLNLAMSQKGYLETSQFVTYGSNVHYLFDHQSLGFRDDELPVLADGKYAGIGLTKSVKVLEGNDKKSPTAFVVTDVTKGAFHNDDQNLLEKISQMSIFLDPRSGNSCFNARTAVQPFNVKAILQQIKGLYVSTTYGKKKRTFQIGGTGEPPNKLMLQTPDGKRCTIEQYLLKQYNLKLKYPWMVTVSDRHNPNSFYPTELLTVAPSQRVKLQQQTPDQVAAMIKASATLPQSRMKQTKIVKEALDISSRSARLAEAGISVDDEFVSVPARLLPAPVILYGQSQKINPTNNCKWDGDRSKFLEPAQLTNWAVCTMLTQYDGQRLDVNAFIGRLESRCRMRGMRVDPAAEIFSLSKQNYEGLKEWFATQKQKGRRFLVFITSDGIKIHGDIKLLEVEYQILSQEIKGSRLLKQQNQTMDNIIAKINIKLGGVNYNVQMAPSPGSSSGTWFGAKDTLFVGFEISNPMSSGRSEIPSVLGWAANCAKNSQQYLGDYIYVKARQPDVRFSQFFQKLLLFESAAYH</sequence>
<accession>A0A183G0X8</accession>
<keyword evidence="3" id="KW-1185">Reference proteome</keyword>
<dbReference type="Pfam" id="PF02171">
    <property type="entry name" value="Piwi"/>
    <property type="match status" value="1"/>
</dbReference>
<reference evidence="4" key="2">
    <citation type="submission" date="2019-09" db="UniProtKB">
        <authorList>
            <consortium name="WormBaseParasite"/>
        </authorList>
    </citation>
    <scope>IDENTIFICATION</scope>
</reference>
<dbReference type="OrthoDB" id="9981668at2759"/>
<organism evidence="3 4">
    <name type="scientific">Heligmosomoides polygyrus</name>
    <name type="common">Parasitic roundworm</name>
    <dbReference type="NCBI Taxonomy" id="6339"/>
    <lineage>
        <taxon>Eukaryota</taxon>
        <taxon>Metazoa</taxon>
        <taxon>Ecdysozoa</taxon>
        <taxon>Nematoda</taxon>
        <taxon>Chromadorea</taxon>
        <taxon>Rhabditida</taxon>
        <taxon>Rhabditina</taxon>
        <taxon>Rhabditomorpha</taxon>
        <taxon>Strongyloidea</taxon>
        <taxon>Heligmosomidae</taxon>
        <taxon>Heligmosomoides</taxon>
    </lineage>
</organism>
<protein>
    <submittedName>
        <fullName evidence="4">PAZ domain-containing protein</fullName>
    </submittedName>
</protein>
<dbReference type="SMART" id="SM00949">
    <property type="entry name" value="PAZ"/>
    <property type="match status" value="1"/>
</dbReference>
<dbReference type="Gene3D" id="3.40.50.2300">
    <property type="match status" value="1"/>
</dbReference>
<evidence type="ECO:0000313" key="4">
    <source>
        <dbReference type="WBParaSite" id="HPBE_0001478101-mRNA-1"/>
    </source>
</evidence>
<dbReference type="PROSITE" id="PS50821">
    <property type="entry name" value="PAZ"/>
    <property type="match status" value="1"/>
</dbReference>
<evidence type="ECO:0000259" key="1">
    <source>
        <dbReference type="PROSITE" id="PS50821"/>
    </source>
</evidence>
<reference evidence="2 3" key="1">
    <citation type="submission" date="2018-11" db="EMBL/GenBank/DDBJ databases">
        <authorList>
            <consortium name="Pathogen Informatics"/>
        </authorList>
    </citation>
    <scope>NUCLEOTIDE SEQUENCE [LARGE SCALE GENOMIC DNA]</scope>
</reference>
<dbReference type="EMBL" id="UZAH01028527">
    <property type="protein sequence ID" value="VDP00749.1"/>
    <property type="molecule type" value="Genomic_DNA"/>
</dbReference>
<dbReference type="WBParaSite" id="HPBE_0001478101-mRNA-1">
    <property type="protein sequence ID" value="HPBE_0001478101-mRNA-1"/>
    <property type="gene ID" value="HPBE_0001478101"/>
</dbReference>
<evidence type="ECO:0000313" key="3">
    <source>
        <dbReference type="Proteomes" id="UP000050761"/>
    </source>
</evidence>
<dbReference type="AlphaFoldDB" id="A0A183G0X8"/>
<dbReference type="SUPFAM" id="SSF101690">
    <property type="entry name" value="PAZ domain"/>
    <property type="match status" value="1"/>
</dbReference>
<accession>A0A3P8DJE1</accession>
<dbReference type="SUPFAM" id="SSF53098">
    <property type="entry name" value="Ribonuclease H-like"/>
    <property type="match status" value="1"/>
</dbReference>
<dbReference type="CDD" id="cd02846">
    <property type="entry name" value="PAZ_argonaute_like"/>
    <property type="match status" value="1"/>
</dbReference>
<proteinExistence type="predicted"/>
<dbReference type="Pfam" id="PF02170">
    <property type="entry name" value="PAZ"/>
    <property type="match status" value="1"/>
</dbReference>
<dbReference type="PANTHER" id="PTHR22891">
    <property type="entry name" value="EUKARYOTIC TRANSLATION INITIATION FACTOR 2C"/>
    <property type="match status" value="1"/>
</dbReference>
<dbReference type="InterPro" id="IPR012337">
    <property type="entry name" value="RNaseH-like_sf"/>
</dbReference>
<name>A0A183G0X8_HELPZ</name>
<dbReference type="Proteomes" id="UP000050761">
    <property type="component" value="Unassembled WGS sequence"/>
</dbReference>
<dbReference type="InterPro" id="IPR003100">
    <property type="entry name" value="PAZ_dom"/>
</dbReference>
<gene>
    <name evidence="2" type="ORF">HPBE_LOCUS14782</name>
</gene>
<dbReference type="InterPro" id="IPR036085">
    <property type="entry name" value="PAZ_dom_sf"/>
</dbReference>
<dbReference type="Gene3D" id="2.170.260.10">
    <property type="entry name" value="paz domain"/>
    <property type="match status" value="1"/>
</dbReference>
<dbReference type="InterPro" id="IPR003165">
    <property type="entry name" value="Piwi"/>
</dbReference>
<evidence type="ECO:0000313" key="2">
    <source>
        <dbReference type="EMBL" id="VDP00749.1"/>
    </source>
</evidence>
<dbReference type="GO" id="GO:0003723">
    <property type="term" value="F:RNA binding"/>
    <property type="evidence" value="ECO:0007669"/>
    <property type="project" value="InterPro"/>
</dbReference>
<feature type="domain" description="PAZ" evidence="1">
    <location>
        <begin position="300"/>
        <end position="393"/>
    </location>
</feature>